<accession>A0A3M7RCM8</accession>
<dbReference type="Proteomes" id="UP000276133">
    <property type="component" value="Unassembled WGS sequence"/>
</dbReference>
<protein>
    <submittedName>
        <fullName evidence="1">Uncharacterized protein</fullName>
    </submittedName>
</protein>
<organism evidence="1 2">
    <name type="scientific">Brachionus plicatilis</name>
    <name type="common">Marine rotifer</name>
    <name type="synonym">Brachionus muelleri</name>
    <dbReference type="NCBI Taxonomy" id="10195"/>
    <lineage>
        <taxon>Eukaryota</taxon>
        <taxon>Metazoa</taxon>
        <taxon>Spiralia</taxon>
        <taxon>Gnathifera</taxon>
        <taxon>Rotifera</taxon>
        <taxon>Eurotatoria</taxon>
        <taxon>Monogononta</taxon>
        <taxon>Pseudotrocha</taxon>
        <taxon>Ploima</taxon>
        <taxon>Brachionidae</taxon>
        <taxon>Brachionus</taxon>
    </lineage>
</organism>
<reference evidence="1 2" key="1">
    <citation type="journal article" date="2018" name="Sci. Rep.">
        <title>Genomic signatures of local adaptation to the degree of environmental predictability in rotifers.</title>
        <authorList>
            <person name="Franch-Gras L."/>
            <person name="Hahn C."/>
            <person name="Garcia-Roger E.M."/>
            <person name="Carmona M.J."/>
            <person name="Serra M."/>
            <person name="Gomez A."/>
        </authorList>
    </citation>
    <scope>NUCLEOTIDE SEQUENCE [LARGE SCALE GENOMIC DNA]</scope>
    <source>
        <strain evidence="1">HYR1</strain>
    </source>
</reference>
<keyword evidence="2" id="KW-1185">Reference proteome</keyword>
<dbReference type="AlphaFoldDB" id="A0A3M7RCM8"/>
<proteinExistence type="predicted"/>
<name>A0A3M7RCM8_BRAPC</name>
<gene>
    <name evidence="1" type="ORF">BpHYR1_020303</name>
</gene>
<dbReference type="EMBL" id="REGN01003701">
    <property type="protein sequence ID" value="RNA21267.1"/>
    <property type="molecule type" value="Genomic_DNA"/>
</dbReference>
<evidence type="ECO:0000313" key="1">
    <source>
        <dbReference type="EMBL" id="RNA21267.1"/>
    </source>
</evidence>
<comment type="caution">
    <text evidence="1">The sequence shown here is derived from an EMBL/GenBank/DDBJ whole genome shotgun (WGS) entry which is preliminary data.</text>
</comment>
<sequence length="59" mass="6787">MKSKFANSSKASFDFGLVKVSRDEFNSFTSFINFMLILFNSVKFPSNPSKPSHFWKTTI</sequence>
<evidence type="ECO:0000313" key="2">
    <source>
        <dbReference type="Proteomes" id="UP000276133"/>
    </source>
</evidence>